<protein>
    <submittedName>
        <fullName evidence="5">LAM_G_DOMAIN domain-containing protein</fullName>
    </submittedName>
</protein>
<reference evidence="5" key="1">
    <citation type="submission" date="2017-02" db="UniProtKB">
        <authorList>
            <consortium name="WormBaseParasite"/>
        </authorList>
    </citation>
    <scope>IDENTIFICATION</scope>
</reference>
<reference evidence="2 4" key="2">
    <citation type="submission" date="2018-11" db="EMBL/GenBank/DDBJ databases">
        <authorList>
            <consortium name="Pathogen Informatics"/>
        </authorList>
    </citation>
    <scope>NUCLEOTIDE SEQUENCE [LARGE SCALE GENOMIC DNA]</scope>
</reference>
<accession>A0A0N4U4X5</accession>
<evidence type="ECO:0000313" key="5">
    <source>
        <dbReference type="WBParaSite" id="DME_0000186701-mRNA-1"/>
    </source>
</evidence>
<dbReference type="InterPro" id="IPR036610">
    <property type="entry name" value="PEBP-like_sf"/>
</dbReference>
<organism evidence="3 5">
    <name type="scientific">Dracunculus medinensis</name>
    <name type="common">Guinea worm</name>
    <dbReference type="NCBI Taxonomy" id="318479"/>
    <lineage>
        <taxon>Eukaryota</taxon>
        <taxon>Metazoa</taxon>
        <taxon>Ecdysozoa</taxon>
        <taxon>Nematoda</taxon>
        <taxon>Chromadorea</taxon>
        <taxon>Rhabditida</taxon>
        <taxon>Spirurina</taxon>
        <taxon>Dracunculoidea</taxon>
        <taxon>Dracunculidae</taxon>
        <taxon>Dracunculus</taxon>
    </lineage>
</organism>
<proteinExistence type="predicted"/>
<dbReference type="WBParaSite" id="DME_0000186701-mRNA-1">
    <property type="protein sequence ID" value="DME_0000186701-mRNA-1"/>
    <property type="gene ID" value="DME_0000186701"/>
</dbReference>
<keyword evidence="1" id="KW-0472">Membrane</keyword>
<keyword evidence="1" id="KW-1133">Transmembrane helix</keyword>
<dbReference type="Proteomes" id="UP000038040">
    <property type="component" value="Unplaced"/>
</dbReference>
<gene>
    <name evidence="2" type="ORF">DME_LOCUS6227</name>
</gene>
<evidence type="ECO:0000313" key="4">
    <source>
        <dbReference type="Proteomes" id="UP000274756"/>
    </source>
</evidence>
<evidence type="ECO:0000313" key="3">
    <source>
        <dbReference type="Proteomes" id="UP000038040"/>
    </source>
</evidence>
<dbReference type="AlphaFoldDB" id="A0A0N4U4X5"/>
<keyword evidence="1" id="KW-0812">Transmembrane</keyword>
<dbReference type="Proteomes" id="UP000274756">
    <property type="component" value="Unassembled WGS sequence"/>
</dbReference>
<dbReference type="SUPFAM" id="SSF49777">
    <property type="entry name" value="PEBP-like"/>
    <property type="match status" value="1"/>
</dbReference>
<name>A0A0N4U4X5_DRAME</name>
<evidence type="ECO:0000256" key="1">
    <source>
        <dbReference type="SAM" id="Phobius"/>
    </source>
</evidence>
<feature type="transmembrane region" description="Helical" evidence="1">
    <location>
        <begin position="318"/>
        <end position="337"/>
    </location>
</feature>
<sequence length="338" mass="38496">MRTETERPSLEFTCRFDNCLRREQILQQKIPTMSLFSCASLNDFGKVDYEYKCPAETKNFDYNPCNPHNRNQCPAGFACRPCQLFTNDHLTNQISYICCDSSKMTINDWFIELGISPQIIPQTPHSQLESVTISDFAFNVPSPSIKTGDEIEVSDHPDYVTGNVKTLTFKSMVPAPGGYLHVLLLVDPVKRAKALFFSYDYPATGESVLNIDITDQNRRGFIGIVSNYSLPQQKIYRHQYVVLVYKTTDSLEEKVNISGDIRGNFENLSDFLTISPTGQMLGRPIAGTFFYLTSKRTMFRVEAEKIYRMDDSGQSRSSFILVSIITAFIIVYINLFWA</sequence>
<evidence type="ECO:0000313" key="2">
    <source>
        <dbReference type="EMBL" id="VDN56254.1"/>
    </source>
</evidence>
<keyword evidence="4" id="KW-1185">Reference proteome</keyword>
<dbReference type="EMBL" id="UYYG01001155">
    <property type="protein sequence ID" value="VDN56254.1"/>
    <property type="molecule type" value="Genomic_DNA"/>
</dbReference>
<dbReference type="OrthoDB" id="5805447at2759"/>